<dbReference type="PANTHER" id="PTHR43920">
    <property type="entry name" value="CHLORIDE INTRACELLULAR CHANNEL, ISOFORM A"/>
    <property type="match status" value="1"/>
</dbReference>
<dbReference type="Gene3D" id="3.40.30.10">
    <property type="entry name" value="Glutaredoxin"/>
    <property type="match status" value="1"/>
</dbReference>
<dbReference type="EMBL" id="JACVVK020000086">
    <property type="protein sequence ID" value="KAK7494121.1"/>
    <property type="molecule type" value="Genomic_DNA"/>
</dbReference>
<gene>
    <name evidence="7" type="ORF">BaRGS_00014594</name>
</gene>
<dbReference type="InterPro" id="IPR036249">
    <property type="entry name" value="Thioredoxin-like_sf"/>
</dbReference>
<dbReference type="SUPFAM" id="SSF52833">
    <property type="entry name" value="Thioredoxin-like"/>
    <property type="match status" value="1"/>
</dbReference>
<dbReference type="PANTHER" id="PTHR43920:SF5">
    <property type="entry name" value="CHLORIDE INTRACELLULAR CHANNEL CLIC"/>
    <property type="match status" value="1"/>
</dbReference>
<dbReference type="Gene3D" id="1.20.1050.10">
    <property type="match status" value="1"/>
</dbReference>
<evidence type="ECO:0000256" key="1">
    <source>
        <dbReference type="ARBA" id="ARBA00004167"/>
    </source>
</evidence>
<dbReference type="SUPFAM" id="SSF47616">
    <property type="entry name" value="GST C-terminal domain-like"/>
    <property type="match status" value="1"/>
</dbReference>
<feature type="domain" description="CLIC N-terminal" evidence="6">
    <location>
        <begin position="11"/>
        <end position="92"/>
    </location>
</feature>
<keyword evidence="8" id="KW-1185">Reference proteome</keyword>
<dbReference type="Proteomes" id="UP001519460">
    <property type="component" value="Unassembled WGS sequence"/>
</dbReference>
<evidence type="ECO:0000313" key="8">
    <source>
        <dbReference type="Proteomes" id="UP001519460"/>
    </source>
</evidence>
<evidence type="ECO:0000259" key="6">
    <source>
        <dbReference type="Pfam" id="PF22441"/>
    </source>
</evidence>
<evidence type="ECO:0000313" key="7">
    <source>
        <dbReference type="EMBL" id="KAK7494121.1"/>
    </source>
</evidence>
<proteinExistence type="inferred from homology"/>
<keyword evidence="5" id="KW-0472">Membrane</keyword>
<evidence type="ECO:0000256" key="5">
    <source>
        <dbReference type="ARBA" id="ARBA00023136"/>
    </source>
</evidence>
<reference evidence="7 8" key="1">
    <citation type="journal article" date="2023" name="Sci. Data">
        <title>Genome assembly of the Korean intertidal mud-creeper Batillaria attramentaria.</title>
        <authorList>
            <person name="Patra A.K."/>
            <person name="Ho P.T."/>
            <person name="Jun S."/>
            <person name="Lee S.J."/>
            <person name="Kim Y."/>
            <person name="Won Y.J."/>
        </authorList>
    </citation>
    <scope>NUCLEOTIDE SEQUENCE [LARGE SCALE GENOMIC DNA]</scope>
    <source>
        <strain evidence="7">Wonlab-2016</strain>
    </source>
</reference>
<comment type="subcellular location">
    <subcellularLocation>
        <location evidence="1">Membrane</location>
        <topology evidence="1">Single-pass membrane protein</topology>
    </subcellularLocation>
</comment>
<dbReference type="Pfam" id="PF22441">
    <property type="entry name" value="CLIC-like_N"/>
    <property type="match status" value="1"/>
</dbReference>
<protein>
    <recommendedName>
        <fullName evidence="6">CLIC N-terminal domain-containing protein</fullName>
    </recommendedName>
</protein>
<evidence type="ECO:0000256" key="2">
    <source>
        <dbReference type="ARBA" id="ARBA00007655"/>
    </source>
</evidence>
<sequence length="249" mass="28700">MNDHKVPSNHVVLYVKAGWDGVSYGACPFCQRFYMVLDLKAKAGSLTYDIITVNMARPLPEFKKFASKLPVLKHGDEVVMDSDEIMQYIDDNFPVPDLRYDNAEAHSACLDIFSKFSFYIKNVSHTAEYLNKELITIDRFLERSGTKYLCGDHITHLDCLMLPKLQHIRVAAKAFKDFDIPNYLPSLWRYLATAYSNDTFRKTCPSDQEIVHHWSEKKETTPLPEAKKKFYMLESDPVFTLSIPQLNGQ</sequence>
<keyword evidence="3" id="KW-0812">Transmembrane</keyword>
<comment type="similarity">
    <text evidence="2">Belongs to the chloride channel CLIC family.</text>
</comment>
<comment type="caution">
    <text evidence="7">The sequence shown here is derived from an EMBL/GenBank/DDBJ whole genome shotgun (WGS) entry which is preliminary data.</text>
</comment>
<accession>A0ABD0L4D9</accession>
<name>A0ABD0L4D9_9CAEN</name>
<dbReference type="InterPro" id="IPR036282">
    <property type="entry name" value="Glutathione-S-Trfase_C_sf"/>
</dbReference>
<dbReference type="AlphaFoldDB" id="A0ABD0L4D9"/>
<organism evidence="7 8">
    <name type="scientific">Batillaria attramentaria</name>
    <dbReference type="NCBI Taxonomy" id="370345"/>
    <lineage>
        <taxon>Eukaryota</taxon>
        <taxon>Metazoa</taxon>
        <taxon>Spiralia</taxon>
        <taxon>Lophotrochozoa</taxon>
        <taxon>Mollusca</taxon>
        <taxon>Gastropoda</taxon>
        <taxon>Caenogastropoda</taxon>
        <taxon>Sorbeoconcha</taxon>
        <taxon>Cerithioidea</taxon>
        <taxon>Batillariidae</taxon>
        <taxon>Batillaria</taxon>
    </lineage>
</organism>
<evidence type="ECO:0000256" key="3">
    <source>
        <dbReference type="ARBA" id="ARBA00022692"/>
    </source>
</evidence>
<keyword evidence="4" id="KW-1133">Transmembrane helix</keyword>
<dbReference type="GO" id="GO:0016020">
    <property type="term" value="C:membrane"/>
    <property type="evidence" value="ECO:0007669"/>
    <property type="project" value="UniProtKB-SubCell"/>
</dbReference>
<dbReference type="InterPro" id="IPR053823">
    <property type="entry name" value="CLIC_N"/>
</dbReference>
<evidence type="ECO:0000256" key="4">
    <source>
        <dbReference type="ARBA" id="ARBA00022989"/>
    </source>
</evidence>